<comment type="subcellular location">
    <subcellularLocation>
        <location evidence="1">Membrane</location>
        <topology evidence="1">Multi-pass membrane protein</topology>
    </subcellularLocation>
</comment>
<keyword evidence="4 5" id="KW-0472">Membrane</keyword>
<evidence type="ECO:0000313" key="9">
    <source>
        <dbReference type="Proteomes" id="UP000727962"/>
    </source>
</evidence>
<evidence type="ECO:0000259" key="6">
    <source>
        <dbReference type="Pfam" id="PF05154"/>
    </source>
</evidence>
<comment type="caution">
    <text evidence="8">The sequence shown here is derived from an EMBL/GenBank/DDBJ whole genome shotgun (WGS) entry which is preliminary data.</text>
</comment>
<evidence type="ECO:0000256" key="3">
    <source>
        <dbReference type="ARBA" id="ARBA00022989"/>
    </source>
</evidence>
<gene>
    <name evidence="8" type="ORF">HYR64_10830</name>
</gene>
<proteinExistence type="predicted"/>
<evidence type="ECO:0000256" key="2">
    <source>
        <dbReference type="ARBA" id="ARBA00022692"/>
    </source>
</evidence>
<protein>
    <submittedName>
        <fullName evidence="8">DUF4339 domain-containing protein</fullName>
    </submittedName>
</protein>
<sequence length="168" mass="18275">MAEWFYIGHYGQLGPLTREQMEELIAGGVIERETYVWKAGMSDWLTADRVAELGGLFIKADPFAAPPPPPAPNVPTRFRADRHAPITTQPGSMLYSGPRSDKSRLLAGLLNILLPFGVGRMYLGYAAVGVLQMVLALCGVGVLWSFFDGIIILAGGVRFDGYGRVMSD</sequence>
<organism evidence="8 9">
    <name type="scientific">Fimbriimonas ginsengisoli</name>
    <dbReference type="NCBI Taxonomy" id="1005039"/>
    <lineage>
        <taxon>Bacteria</taxon>
        <taxon>Bacillati</taxon>
        <taxon>Armatimonadota</taxon>
        <taxon>Fimbriimonadia</taxon>
        <taxon>Fimbriimonadales</taxon>
        <taxon>Fimbriimonadaceae</taxon>
        <taxon>Fimbriimonas</taxon>
    </lineage>
</organism>
<feature type="transmembrane region" description="Helical" evidence="5">
    <location>
        <begin position="105"/>
        <end position="128"/>
    </location>
</feature>
<evidence type="ECO:0000256" key="1">
    <source>
        <dbReference type="ARBA" id="ARBA00004141"/>
    </source>
</evidence>
<keyword evidence="2 5" id="KW-0812">Transmembrane</keyword>
<evidence type="ECO:0000256" key="4">
    <source>
        <dbReference type="ARBA" id="ARBA00023136"/>
    </source>
</evidence>
<feature type="transmembrane region" description="Helical" evidence="5">
    <location>
        <begin position="134"/>
        <end position="157"/>
    </location>
</feature>
<reference evidence="8" key="1">
    <citation type="submission" date="2020-07" db="EMBL/GenBank/DDBJ databases">
        <title>Huge and variable diversity of episymbiotic CPR bacteria and DPANN archaea in groundwater ecosystems.</title>
        <authorList>
            <person name="He C.Y."/>
            <person name="Keren R."/>
            <person name="Whittaker M."/>
            <person name="Farag I.F."/>
            <person name="Doudna J."/>
            <person name="Cate J.H.D."/>
            <person name="Banfield J.F."/>
        </authorList>
    </citation>
    <scope>NUCLEOTIDE SEQUENCE</scope>
    <source>
        <strain evidence="8">NC_groundwater_17_Pr7_B-0.1um_64_12</strain>
    </source>
</reference>
<dbReference type="InterPro" id="IPR007829">
    <property type="entry name" value="TM2"/>
</dbReference>
<dbReference type="GO" id="GO:0016020">
    <property type="term" value="C:membrane"/>
    <property type="evidence" value="ECO:0007669"/>
    <property type="project" value="UniProtKB-SubCell"/>
</dbReference>
<dbReference type="Pfam" id="PF05154">
    <property type="entry name" value="TM2"/>
    <property type="match status" value="1"/>
</dbReference>
<name>A0A931M252_FIMGI</name>
<dbReference type="Proteomes" id="UP000727962">
    <property type="component" value="Unassembled WGS sequence"/>
</dbReference>
<accession>A0A931M252</accession>
<evidence type="ECO:0000313" key="8">
    <source>
        <dbReference type="EMBL" id="MBI1757586.1"/>
    </source>
</evidence>
<keyword evidence="3 5" id="KW-1133">Transmembrane helix</keyword>
<evidence type="ECO:0000259" key="7">
    <source>
        <dbReference type="Pfam" id="PF14237"/>
    </source>
</evidence>
<dbReference type="InterPro" id="IPR025640">
    <property type="entry name" value="GYF_2"/>
</dbReference>
<feature type="domain" description="GYF" evidence="7">
    <location>
        <begin position="4"/>
        <end position="53"/>
    </location>
</feature>
<dbReference type="Pfam" id="PF14237">
    <property type="entry name" value="GYF_2"/>
    <property type="match status" value="1"/>
</dbReference>
<feature type="domain" description="TM2" evidence="6">
    <location>
        <begin position="101"/>
        <end position="150"/>
    </location>
</feature>
<dbReference type="EMBL" id="JACOSL010000066">
    <property type="protein sequence ID" value="MBI1757586.1"/>
    <property type="molecule type" value="Genomic_DNA"/>
</dbReference>
<evidence type="ECO:0000256" key="5">
    <source>
        <dbReference type="SAM" id="Phobius"/>
    </source>
</evidence>
<dbReference type="AlphaFoldDB" id="A0A931M252"/>